<dbReference type="PANTHER" id="PTHR15204:SF0">
    <property type="entry name" value="LARGE PROLINE-RICH PROTEIN BAG6"/>
    <property type="match status" value="1"/>
</dbReference>
<dbReference type="Proteomes" id="UP000287651">
    <property type="component" value="Unassembled WGS sequence"/>
</dbReference>
<dbReference type="GO" id="GO:0051787">
    <property type="term" value="F:misfolded protein binding"/>
    <property type="evidence" value="ECO:0007669"/>
    <property type="project" value="TreeGrafter"/>
</dbReference>
<comment type="caution">
    <text evidence="2">The sequence shown here is derived from an EMBL/GenBank/DDBJ whole genome shotgun (WGS) entry which is preliminary data.</text>
</comment>
<dbReference type="GO" id="GO:0031593">
    <property type="term" value="F:polyubiquitin modification-dependent protein binding"/>
    <property type="evidence" value="ECO:0007669"/>
    <property type="project" value="TreeGrafter"/>
</dbReference>
<feature type="compositionally biased region" description="Polar residues" evidence="1">
    <location>
        <begin position="31"/>
        <end position="51"/>
    </location>
</feature>
<evidence type="ECO:0000313" key="3">
    <source>
        <dbReference type="Proteomes" id="UP000287651"/>
    </source>
</evidence>
<name>A0A427AUK6_ENSVE</name>
<evidence type="ECO:0000313" key="2">
    <source>
        <dbReference type="EMBL" id="RRT79930.1"/>
    </source>
</evidence>
<dbReference type="AlphaFoldDB" id="A0A427AUK6"/>
<feature type="region of interest" description="Disordered" evidence="1">
    <location>
        <begin position="20"/>
        <end position="51"/>
    </location>
</feature>
<accession>A0A427AUK6</accession>
<gene>
    <name evidence="2" type="ORF">B296_00007414</name>
</gene>
<feature type="region of interest" description="Disordered" evidence="1">
    <location>
        <begin position="338"/>
        <end position="363"/>
    </location>
</feature>
<feature type="compositionally biased region" description="Basic and acidic residues" evidence="1">
    <location>
        <begin position="346"/>
        <end position="356"/>
    </location>
</feature>
<organism evidence="2 3">
    <name type="scientific">Ensete ventricosum</name>
    <name type="common">Abyssinian banana</name>
    <name type="synonym">Musa ensete</name>
    <dbReference type="NCBI Taxonomy" id="4639"/>
    <lineage>
        <taxon>Eukaryota</taxon>
        <taxon>Viridiplantae</taxon>
        <taxon>Streptophyta</taxon>
        <taxon>Embryophyta</taxon>
        <taxon>Tracheophyta</taxon>
        <taxon>Spermatophyta</taxon>
        <taxon>Magnoliopsida</taxon>
        <taxon>Liliopsida</taxon>
        <taxon>Zingiberales</taxon>
        <taxon>Musaceae</taxon>
        <taxon>Ensete</taxon>
    </lineage>
</organism>
<dbReference type="GO" id="GO:0071818">
    <property type="term" value="C:BAT3 complex"/>
    <property type="evidence" value="ECO:0007669"/>
    <property type="project" value="TreeGrafter"/>
</dbReference>
<dbReference type="GO" id="GO:0036503">
    <property type="term" value="P:ERAD pathway"/>
    <property type="evidence" value="ECO:0007669"/>
    <property type="project" value="TreeGrafter"/>
</dbReference>
<dbReference type="PANTHER" id="PTHR15204">
    <property type="entry name" value="LARGE PROLINE-RICH PROTEIN BAG6"/>
    <property type="match status" value="1"/>
</dbReference>
<reference evidence="2 3" key="1">
    <citation type="journal article" date="2014" name="Agronomy (Basel)">
        <title>A Draft Genome Sequence for Ensete ventricosum, the Drought-Tolerant Tree Against Hunger.</title>
        <authorList>
            <person name="Harrison J."/>
            <person name="Moore K.A."/>
            <person name="Paszkiewicz K."/>
            <person name="Jones T."/>
            <person name="Grant M."/>
            <person name="Ambacheew D."/>
            <person name="Muzemil S."/>
            <person name="Studholme D.J."/>
        </authorList>
    </citation>
    <scope>NUCLEOTIDE SEQUENCE [LARGE SCALE GENOMIC DNA]</scope>
</reference>
<proteinExistence type="predicted"/>
<evidence type="ECO:0000256" key="1">
    <source>
        <dbReference type="SAM" id="MobiDB-lite"/>
    </source>
</evidence>
<protein>
    <submittedName>
        <fullName evidence="2">Uncharacterized protein</fullName>
    </submittedName>
</protein>
<sequence>VEDGHTLHLVVRQPHQFTASPIGQMGHEGASGQSATNFSSDASRNHGSQSTRTLVFETVNIGQGDHRTQLSQVMLPVVAIYIAGQNLSGGASIDYPGIELGSGQVPNQFHSAVPLGSEQPTVSLLKVHCKFVIPDSLTTIHQYLGFMRDEFTREGLSANGTILHKLTRNEASAAHINNDSLQFHQSFSPGGLPSPASLVEVLLSTRQLLMEQADGYISANRGHHPVIAEVTPKSLAIFLSWRADWISGCSQFSLESKLWLEAVVIRKWLEVGPKSYAIHISSDIDRPRWVTNQSWFFNSTCKKDLPIIALLPAGKICVYMLTGTKLNDSHIQVAGENLNDASNSQSRRDPPEDPSPKRTRVCH</sequence>
<feature type="non-terminal residue" evidence="2">
    <location>
        <position position="1"/>
    </location>
</feature>
<dbReference type="EMBL" id="AMZH03001277">
    <property type="protein sequence ID" value="RRT79930.1"/>
    <property type="molecule type" value="Genomic_DNA"/>
</dbReference>